<proteinExistence type="predicted"/>
<reference evidence="2 3" key="1">
    <citation type="submission" date="2019-06" db="EMBL/GenBank/DDBJ databases">
        <title>WGS assembly of Gossypium darwinii.</title>
        <authorList>
            <person name="Chen Z.J."/>
            <person name="Sreedasyam A."/>
            <person name="Ando A."/>
            <person name="Song Q."/>
            <person name="De L."/>
            <person name="Hulse-Kemp A."/>
            <person name="Ding M."/>
            <person name="Ye W."/>
            <person name="Kirkbride R."/>
            <person name="Jenkins J."/>
            <person name="Plott C."/>
            <person name="Lovell J."/>
            <person name="Lin Y.-M."/>
            <person name="Vaughn R."/>
            <person name="Liu B."/>
            <person name="Li W."/>
            <person name="Simpson S."/>
            <person name="Scheffler B."/>
            <person name="Saski C."/>
            <person name="Grover C."/>
            <person name="Hu G."/>
            <person name="Conover J."/>
            <person name="Carlson J."/>
            <person name="Shu S."/>
            <person name="Boston L."/>
            <person name="Williams M."/>
            <person name="Peterson D."/>
            <person name="Mcgee K."/>
            <person name="Jones D."/>
            <person name="Wendel J."/>
            <person name="Stelly D."/>
            <person name="Grimwood J."/>
            <person name="Schmutz J."/>
        </authorList>
    </citation>
    <scope>NUCLEOTIDE SEQUENCE [LARGE SCALE GENOMIC DNA]</scope>
    <source>
        <strain evidence="2">1808015.09</strain>
    </source>
</reference>
<accession>A0A5D2DB70</accession>
<evidence type="ECO:0000313" key="2">
    <source>
        <dbReference type="EMBL" id="TYG78859.1"/>
    </source>
</evidence>
<evidence type="ECO:0000313" key="3">
    <source>
        <dbReference type="Proteomes" id="UP000323506"/>
    </source>
</evidence>
<feature type="chain" id="PRO_5022724637" evidence="1">
    <location>
        <begin position="23"/>
        <end position="64"/>
    </location>
</feature>
<name>A0A5D2DB70_GOSDA</name>
<dbReference type="Proteomes" id="UP000323506">
    <property type="component" value="Chromosome D02"/>
</dbReference>
<gene>
    <name evidence="2" type="ORF">ES288_D02G094800v1</name>
</gene>
<dbReference type="EMBL" id="CM017702">
    <property type="protein sequence ID" value="TYG78859.1"/>
    <property type="molecule type" value="Genomic_DNA"/>
</dbReference>
<feature type="signal peptide" evidence="1">
    <location>
        <begin position="1"/>
        <end position="22"/>
    </location>
</feature>
<protein>
    <submittedName>
        <fullName evidence="2">Uncharacterized protein</fullName>
    </submittedName>
</protein>
<organism evidence="2 3">
    <name type="scientific">Gossypium darwinii</name>
    <name type="common">Darwin's cotton</name>
    <name type="synonym">Gossypium barbadense var. darwinii</name>
    <dbReference type="NCBI Taxonomy" id="34276"/>
    <lineage>
        <taxon>Eukaryota</taxon>
        <taxon>Viridiplantae</taxon>
        <taxon>Streptophyta</taxon>
        <taxon>Embryophyta</taxon>
        <taxon>Tracheophyta</taxon>
        <taxon>Spermatophyta</taxon>
        <taxon>Magnoliopsida</taxon>
        <taxon>eudicotyledons</taxon>
        <taxon>Gunneridae</taxon>
        <taxon>Pentapetalae</taxon>
        <taxon>rosids</taxon>
        <taxon>malvids</taxon>
        <taxon>Malvales</taxon>
        <taxon>Malvaceae</taxon>
        <taxon>Malvoideae</taxon>
        <taxon>Gossypium</taxon>
    </lineage>
</organism>
<dbReference type="AlphaFoldDB" id="A0A5D2DB70"/>
<keyword evidence="3" id="KW-1185">Reference proteome</keyword>
<keyword evidence="1" id="KW-0732">Signal</keyword>
<sequence length="64" mass="6949">MHSIIILLTSFLFFGNKLPSLCLNFISAVNFNPIFGSTGFGYIFTPISSSPSKSCHLISSFGKT</sequence>
<evidence type="ECO:0000256" key="1">
    <source>
        <dbReference type="SAM" id="SignalP"/>
    </source>
</evidence>